<keyword evidence="6 8" id="KW-0496">Mitochondrion</keyword>
<evidence type="ECO:0000259" key="9">
    <source>
        <dbReference type="Pfam" id="PF02953"/>
    </source>
</evidence>
<dbReference type="Pfam" id="PF02953">
    <property type="entry name" value="zf-Tim10_DDP"/>
    <property type="match status" value="1"/>
</dbReference>
<keyword evidence="3" id="KW-0862">Zinc</keyword>
<keyword evidence="8" id="KW-0143">Chaperone</keyword>
<evidence type="ECO:0000256" key="3">
    <source>
        <dbReference type="ARBA" id="ARBA00022833"/>
    </source>
</evidence>
<dbReference type="InterPro" id="IPR004217">
    <property type="entry name" value="Tim10-like"/>
</dbReference>
<comment type="function">
    <text evidence="8">Mitochondrial intermembrane chaperone that participates in the import and insertion of some multi-pass transmembrane proteins into the mitochondrial inner membrane. Also required for the transfer of beta-barrel precursors from the TOM complex to the sorting and assembly machinery (SAM complex) of the outer membrane. Acts as a chaperone-like protein that protects the hydrophobic precursors from aggregation and guide them through the mitochondrial intermembrane space.</text>
</comment>
<evidence type="ECO:0000313" key="11">
    <source>
        <dbReference type="Proteomes" id="UP001465755"/>
    </source>
</evidence>
<keyword evidence="8" id="KW-0999">Mitochondrion inner membrane</keyword>
<dbReference type="Proteomes" id="UP001465755">
    <property type="component" value="Unassembled WGS sequence"/>
</dbReference>
<dbReference type="GO" id="GO:0046872">
    <property type="term" value="F:metal ion binding"/>
    <property type="evidence" value="ECO:0007669"/>
    <property type="project" value="UniProtKB-KW"/>
</dbReference>
<comment type="similarity">
    <text evidence="8">Belongs to the small Tim family.</text>
</comment>
<evidence type="ECO:0000256" key="8">
    <source>
        <dbReference type="RuleBase" id="RU367043"/>
    </source>
</evidence>
<evidence type="ECO:0000256" key="2">
    <source>
        <dbReference type="ARBA" id="ARBA00022723"/>
    </source>
</evidence>
<dbReference type="PANTHER" id="PTHR13172">
    <property type="entry name" value="MITOCHONDRIAL IMPORT INNER MEMBRANE TRANSLOCASE SUBUNIT TIM9B"/>
    <property type="match status" value="1"/>
</dbReference>
<proteinExistence type="inferred from homology"/>
<dbReference type="GO" id="GO:0015031">
    <property type="term" value="P:protein transport"/>
    <property type="evidence" value="ECO:0007669"/>
    <property type="project" value="UniProtKB-KW"/>
</dbReference>
<comment type="subunit">
    <text evidence="8">Heterohexamer.</text>
</comment>
<dbReference type="InterPro" id="IPR035427">
    <property type="entry name" value="Tim10-like_dom_sf"/>
</dbReference>
<dbReference type="GO" id="GO:0005743">
    <property type="term" value="C:mitochondrial inner membrane"/>
    <property type="evidence" value="ECO:0007669"/>
    <property type="project" value="UniProtKB-SubCell"/>
</dbReference>
<organism evidence="10 11">
    <name type="scientific">Symbiochloris irregularis</name>
    <dbReference type="NCBI Taxonomy" id="706552"/>
    <lineage>
        <taxon>Eukaryota</taxon>
        <taxon>Viridiplantae</taxon>
        <taxon>Chlorophyta</taxon>
        <taxon>core chlorophytes</taxon>
        <taxon>Trebouxiophyceae</taxon>
        <taxon>Trebouxiales</taxon>
        <taxon>Trebouxiaceae</taxon>
        <taxon>Symbiochloris</taxon>
    </lineage>
</organism>
<feature type="domain" description="Tim10-like" evidence="9">
    <location>
        <begin position="1"/>
        <end position="58"/>
    </location>
</feature>
<keyword evidence="2" id="KW-0479">Metal-binding</keyword>
<comment type="domain">
    <text evidence="8">The twin CX3C motif contains 4 conserved Cys residues that form 2 disulfide bonds in the mitochondrial intermembrane space.</text>
</comment>
<evidence type="ECO:0000256" key="1">
    <source>
        <dbReference type="ARBA" id="ARBA00022448"/>
    </source>
</evidence>
<keyword evidence="11" id="KW-1185">Reference proteome</keyword>
<keyword evidence="5 8" id="KW-0811">Translocation</keyword>
<keyword evidence="4 8" id="KW-0653">Protein transport</keyword>
<accession>A0AAW1NZB5</accession>
<keyword evidence="8" id="KW-0472">Membrane</keyword>
<evidence type="ECO:0000256" key="6">
    <source>
        <dbReference type="ARBA" id="ARBA00023128"/>
    </source>
</evidence>
<comment type="subcellular location">
    <subcellularLocation>
        <location evidence="8">Mitochondrion inner membrane</location>
        <topology evidence="8">Peripheral membrane protein</topology>
        <orientation evidence="8">Intermembrane side</orientation>
    </subcellularLocation>
</comment>
<gene>
    <name evidence="10" type="ORF">WJX73_009657</name>
</gene>
<sequence>MQVRDSLRMYNNLVERCFKDCVESFRRKELDSTEEKCVQKCTDKFMKSSARTGLRFAELSSQAEQQMQQLTQQQNR</sequence>
<evidence type="ECO:0000256" key="4">
    <source>
        <dbReference type="ARBA" id="ARBA00022927"/>
    </source>
</evidence>
<protein>
    <recommendedName>
        <fullName evidence="8">Mitochondrial import inner membrane translocase subunit</fullName>
    </recommendedName>
</protein>
<comment type="caution">
    <text evidence="10">The sequence shown here is derived from an EMBL/GenBank/DDBJ whole genome shotgun (WGS) entry which is preliminary data.</text>
</comment>
<dbReference type="EMBL" id="JALJOQ010000085">
    <property type="protein sequence ID" value="KAK9800210.1"/>
    <property type="molecule type" value="Genomic_DNA"/>
</dbReference>
<dbReference type="SUPFAM" id="SSF144122">
    <property type="entry name" value="Tim10-like"/>
    <property type="match status" value="1"/>
</dbReference>
<dbReference type="InterPro" id="IPR050673">
    <property type="entry name" value="Mito_inner_translocase_sub"/>
</dbReference>
<evidence type="ECO:0000256" key="7">
    <source>
        <dbReference type="ARBA" id="ARBA00023157"/>
    </source>
</evidence>
<evidence type="ECO:0000256" key="5">
    <source>
        <dbReference type="ARBA" id="ARBA00023010"/>
    </source>
</evidence>
<evidence type="ECO:0000313" key="10">
    <source>
        <dbReference type="EMBL" id="KAK9800210.1"/>
    </source>
</evidence>
<dbReference type="AlphaFoldDB" id="A0AAW1NZB5"/>
<dbReference type="Gene3D" id="1.10.287.810">
    <property type="entry name" value="Mitochondrial import inner membrane translocase subunit tim13 like domains"/>
    <property type="match status" value="1"/>
</dbReference>
<keyword evidence="1 8" id="KW-0813">Transport</keyword>
<keyword evidence="7 8" id="KW-1015">Disulfide bond</keyword>
<reference evidence="10 11" key="1">
    <citation type="journal article" date="2024" name="Nat. Commun.">
        <title>Phylogenomics reveals the evolutionary origins of lichenization in chlorophyte algae.</title>
        <authorList>
            <person name="Puginier C."/>
            <person name="Libourel C."/>
            <person name="Otte J."/>
            <person name="Skaloud P."/>
            <person name="Haon M."/>
            <person name="Grisel S."/>
            <person name="Petersen M."/>
            <person name="Berrin J.G."/>
            <person name="Delaux P.M."/>
            <person name="Dal Grande F."/>
            <person name="Keller J."/>
        </authorList>
    </citation>
    <scope>NUCLEOTIDE SEQUENCE [LARGE SCALE GENOMIC DNA]</scope>
    <source>
        <strain evidence="10 11">SAG 2036</strain>
    </source>
</reference>
<name>A0AAW1NZB5_9CHLO</name>